<reference evidence="1" key="1">
    <citation type="submission" date="2023-03" db="UniProtKB">
        <authorList>
            <consortium name="EnsemblPlants"/>
        </authorList>
    </citation>
    <scope>IDENTIFICATION</scope>
</reference>
<organism evidence="1">
    <name type="scientific">Cucumis melo</name>
    <name type="common">Muskmelon</name>
    <dbReference type="NCBI Taxonomy" id="3656"/>
    <lineage>
        <taxon>Eukaryota</taxon>
        <taxon>Viridiplantae</taxon>
        <taxon>Streptophyta</taxon>
        <taxon>Embryophyta</taxon>
        <taxon>Tracheophyta</taxon>
        <taxon>Spermatophyta</taxon>
        <taxon>Magnoliopsida</taxon>
        <taxon>eudicotyledons</taxon>
        <taxon>Gunneridae</taxon>
        <taxon>Pentapetalae</taxon>
        <taxon>rosids</taxon>
        <taxon>fabids</taxon>
        <taxon>Cucurbitales</taxon>
        <taxon>Cucurbitaceae</taxon>
        <taxon>Benincaseae</taxon>
        <taxon>Cucumis</taxon>
    </lineage>
</organism>
<proteinExistence type="predicted"/>
<dbReference type="EnsemblPlants" id="MELO3C026098.2.1">
    <property type="protein sequence ID" value="MELO3C026098.2.1"/>
    <property type="gene ID" value="MELO3C026098.2"/>
</dbReference>
<accession>A0A9I9DZ14</accession>
<dbReference type="AlphaFoldDB" id="A0A9I9DZ14"/>
<protein>
    <submittedName>
        <fullName evidence="1">Uncharacterized protein</fullName>
    </submittedName>
</protein>
<sequence length="72" mass="8137">METSISEDLEDGIVPINISSGEEDIPLPIVQVLLKLNEDPLDLDIKVIFPSHAMDVVPKERSTKKREVLWKL</sequence>
<evidence type="ECO:0000313" key="1">
    <source>
        <dbReference type="EnsemblPlants" id="MELO3C026098.2.1"/>
    </source>
</evidence>
<name>A0A9I9DZ14_CUCME</name>
<dbReference type="Gramene" id="MELO3C026098.2.1">
    <property type="protein sequence ID" value="MELO3C026098.2.1"/>
    <property type="gene ID" value="MELO3C026098.2"/>
</dbReference>